<accession>A0A8J2RC04</accession>
<dbReference type="AlphaFoldDB" id="A0A8J2RC04"/>
<reference evidence="3" key="1">
    <citation type="submission" date="2021-11" db="EMBL/GenBank/DDBJ databases">
        <authorList>
            <person name="Schell T."/>
        </authorList>
    </citation>
    <scope>NUCLEOTIDE SEQUENCE</scope>
    <source>
        <strain evidence="3">M5</strain>
    </source>
</reference>
<organism evidence="3 4">
    <name type="scientific">Daphnia galeata</name>
    <dbReference type="NCBI Taxonomy" id="27404"/>
    <lineage>
        <taxon>Eukaryota</taxon>
        <taxon>Metazoa</taxon>
        <taxon>Ecdysozoa</taxon>
        <taxon>Arthropoda</taxon>
        <taxon>Crustacea</taxon>
        <taxon>Branchiopoda</taxon>
        <taxon>Diplostraca</taxon>
        <taxon>Cladocera</taxon>
        <taxon>Anomopoda</taxon>
        <taxon>Daphniidae</taxon>
        <taxon>Daphnia</taxon>
    </lineage>
</organism>
<feature type="signal peptide" evidence="2">
    <location>
        <begin position="1"/>
        <end position="24"/>
    </location>
</feature>
<evidence type="ECO:0000313" key="4">
    <source>
        <dbReference type="Proteomes" id="UP000789390"/>
    </source>
</evidence>
<evidence type="ECO:0000256" key="2">
    <source>
        <dbReference type="SAM" id="SignalP"/>
    </source>
</evidence>
<dbReference type="EMBL" id="CAKKLH010000024">
    <property type="protein sequence ID" value="CAH0099769.1"/>
    <property type="molecule type" value="Genomic_DNA"/>
</dbReference>
<dbReference type="Proteomes" id="UP000789390">
    <property type="component" value="Unassembled WGS sequence"/>
</dbReference>
<keyword evidence="2" id="KW-0732">Signal</keyword>
<name>A0A8J2RC04_9CRUS</name>
<feature type="transmembrane region" description="Helical" evidence="1">
    <location>
        <begin position="365"/>
        <end position="391"/>
    </location>
</feature>
<sequence>MSLLSINFTVLVLLCGCLISIVDSLNQYGGRKSFLKYSNELNTRFSQAALVSQHEETIFSKFDAAEYKPSMEILAVGLKYDNETATLSVSVYVGIPEIDSDINNSTISELESTSATTHSPSSEVVEKFTNYEIYLSALSMDDSLEPPSSCLNFLFLQHSSRNIVVGCNESSKTLPKYMDESPTSCVDVDTRNFTVVFDHVYSAYYCLLIQPQVSSHTRRTFNRMLHYQTSKSSTFADITRWQTTIDLFPVPKKQSIAVAFTLPDSSYEIISQLIRVSLTQVTGERCNDTGTFRRVWSEILPMEPDKQIHWMKDATETLFGKLKEHRAAGTPQRLLNCKASPPLHLETGENSKPLVIINRTPAMDVWVTFYVVCAFAFGLILVSLLGILLGYRYRQKKQQQRRTHQFLVEWGTSIEVSPTQSSIADVISLKKNMDEKSSTTSRDLILNCETPASNEILSIKLSILLLYRRDDAQISRRAADLRKQLQSDCGSQIKVDIKFIVNILVYDYGDESQWDEMFTEGPSWLPNRIYGNHTVDGCINRVIVIHSPLHLDCREKRMERDNNDLETTCPLLNESTVHQEQLQNESEFLYGMQLLQVKAVQSCKRELSDNCEDHSVQSLYRHVFNVRYTDIANCESFETENQNLVYPDLMIAPFTCYLLPGHYNQLLEHLTSIQS</sequence>
<keyword evidence="1" id="KW-0472">Membrane</keyword>
<keyword evidence="1" id="KW-1133">Transmembrane helix</keyword>
<proteinExistence type="predicted"/>
<dbReference type="OrthoDB" id="6343489at2759"/>
<evidence type="ECO:0000256" key="1">
    <source>
        <dbReference type="SAM" id="Phobius"/>
    </source>
</evidence>
<comment type="caution">
    <text evidence="3">The sequence shown here is derived from an EMBL/GenBank/DDBJ whole genome shotgun (WGS) entry which is preliminary data.</text>
</comment>
<protein>
    <recommendedName>
        <fullName evidence="5">SEFIR domain-containing protein</fullName>
    </recommendedName>
</protein>
<evidence type="ECO:0000313" key="3">
    <source>
        <dbReference type="EMBL" id="CAH0099769.1"/>
    </source>
</evidence>
<evidence type="ECO:0008006" key="5">
    <source>
        <dbReference type="Google" id="ProtNLM"/>
    </source>
</evidence>
<feature type="chain" id="PRO_5035178361" description="SEFIR domain-containing protein" evidence="2">
    <location>
        <begin position="25"/>
        <end position="675"/>
    </location>
</feature>
<gene>
    <name evidence="3" type="ORF">DGAL_LOCUS1927</name>
</gene>
<keyword evidence="4" id="KW-1185">Reference proteome</keyword>
<keyword evidence="1" id="KW-0812">Transmembrane</keyword>